<organism evidence="6 7">
    <name type="scientific">Curvibacter microcysteis</name>
    <dbReference type="NCBI Taxonomy" id="3026419"/>
    <lineage>
        <taxon>Bacteria</taxon>
        <taxon>Pseudomonadati</taxon>
        <taxon>Pseudomonadota</taxon>
        <taxon>Betaproteobacteria</taxon>
        <taxon>Burkholderiales</taxon>
        <taxon>Comamonadaceae</taxon>
        <taxon>Curvibacter</taxon>
    </lineage>
</organism>
<dbReference type="EMBL" id="JAQSIO010000001">
    <property type="protein sequence ID" value="MDD0813651.1"/>
    <property type="molecule type" value="Genomic_DNA"/>
</dbReference>
<evidence type="ECO:0000256" key="3">
    <source>
        <dbReference type="ARBA" id="ARBA00022801"/>
    </source>
</evidence>
<evidence type="ECO:0000256" key="5">
    <source>
        <dbReference type="ARBA" id="ARBA00023277"/>
    </source>
</evidence>
<dbReference type="Pfam" id="PF04794">
    <property type="entry name" value="YdjC"/>
    <property type="match status" value="1"/>
</dbReference>
<comment type="cofactor">
    <cofactor evidence="1">
        <name>Mg(2+)</name>
        <dbReference type="ChEBI" id="CHEBI:18420"/>
    </cofactor>
</comment>
<sequence length="272" mass="29319">MSKSLVLCADDYALHEGVSQGILSLIEAGRLSATSAMTLSPRWAEDARALAPWRGRVDVGLHLDWTSHFAVAAGHGAGLGAVMRRALWPGHAVAAARTCIERQLQAFEDHWGAAPDHVDGHQHVQQFAGLRQALVAVLAERYPAGQRPYLRVSRPVPGQGGLKGRIISAMGAQRLQQQAQAQGMACSPWLSGIDDFQGDVATYAGRMATWLAQAPEGTLLMCHPASRPAPDDEIAAARVREWTYLSSPAFAEALHQADVRLVTGRVLYARPQ</sequence>
<keyword evidence="3" id="KW-0378">Hydrolase</keyword>
<comment type="caution">
    <text evidence="6">The sequence shown here is derived from an EMBL/GenBank/DDBJ whole genome shotgun (WGS) entry which is preliminary data.</text>
</comment>
<reference evidence="6 7" key="1">
    <citation type="submission" date="2023-02" db="EMBL/GenBank/DDBJ databases">
        <title>Bacterial whole genome sequence for Curvibacter sp. HBC28.</title>
        <authorList>
            <person name="Le V."/>
            <person name="Ko S.-R."/>
            <person name="Ahn C.-Y."/>
            <person name="Oh H.-M."/>
        </authorList>
    </citation>
    <scope>NUCLEOTIDE SEQUENCE [LARGE SCALE GENOMIC DNA]</scope>
    <source>
        <strain evidence="6 7">HBC28</strain>
    </source>
</reference>
<evidence type="ECO:0000313" key="7">
    <source>
        <dbReference type="Proteomes" id="UP001528672"/>
    </source>
</evidence>
<keyword evidence="4" id="KW-0460">Magnesium</keyword>
<keyword evidence="5" id="KW-0119">Carbohydrate metabolism</keyword>
<evidence type="ECO:0000256" key="1">
    <source>
        <dbReference type="ARBA" id="ARBA00001946"/>
    </source>
</evidence>
<keyword evidence="7" id="KW-1185">Reference proteome</keyword>
<dbReference type="InterPro" id="IPR011330">
    <property type="entry name" value="Glyco_hydro/deAcase_b/a-brl"/>
</dbReference>
<dbReference type="Proteomes" id="UP001528672">
    <property type="component" value="Unassembled WGS sequence"/>
</dbReference>
<dbReference type="CDD" id="cd10807">
    <property type="entry name" value="YdjC_like_3"/>
    <property type="match status" value="1"/>
</dbReference>
<dbReference type="InterPro" id="IPR006879">
    <property type="entry name" value="YdjC-like"/>
</dbReference>
<dbReference type="SUPFAM" id="SSF88713">
    <property type="entry name" value="Glycoside hydrolase/deacetylase"/>
    <property type="match status" value="1"/>
</dbReference>
<keyword evidence="2" id="KW-0479">Metal-binding</keyword>
<dbReference type="Gene3D" id="3.20.20.370">
    <property type="entry name" value="Glycoside hydrolase/deacetylase"/>
    <property type="match status" value="1"/>
</dbReference>
<protein>
    <submittedName>
        <fullName evidence="6">ChbG/HpnK family deacetylase</fullName>
    </submittedName>
</protein>
<proteinExistence type="predicted"/>
<dbReference type="PANTHER" id="PTHR31609">
    <property type="entry name" value="YDJC DEACETYLASE FAMILY MEMBER"/>
    <property type="match status" value="1"/>
</dbReference>
<evidence type="ECO:0000313" key="6">
    <source>
        <dbReference type="EMBL" id="MDD0813651.1"/>
    </source>
</evidence>
<gene>
    <name evidence="6" type="ORF">PSQ39_03325</name>
</gene>
<accession>A0ABT5MB40</accession>
<dbReference type="RefSeq" id="WP_273925169.1">
    <property type="nucleotide sequence ID" value="NZ_JAQSIO010000001.1"/>
</dbReference>
<evidence type="ECO:0000256" key="4">
    <source>
        <dbReference type="ARBA" id="ARBA00022842"/>
    </source>
</evidence>
<evidence type="ECO:0000256" key="2">
    <source>
        <dbReference type="ARBA" id="ARBA00022723"/>
    </source>
</evidence>
<name>A0ABT5MB40_9BURK</name>
<dbReference type="PANTHER" id="PTHR31609:SF1">
    <property type="entry name" value="CARBOHYDRATE DEACETYLASE"/>
    <property type="match status" value="1"/>
</dbReference>